<feature type="transmembrane region" description="Helical" evidence="6">
    <location>
        <begin position="219"/>
        <end position="242"/>
    </location>
</feature>
<dbReference type="Pfam" id="PF00230">
    <property type="entry name" value="MIP"/>
    <property type="match status" value="1"/>
</dbReference>
<dbReference type="GO" id="GO:0016020">
    <property type="term" value="C:membrane"/>
    <property type="evidence" value="ECO:0007669"/>
    <property type="project" value="UniProtKB-SubCell"/>
</dbReference>
<dbReference type="InterPro" id="IPR000425">
    <property type="entry name" value="MIP"/>
</dbReference>
<evidence type="ECO:0000256" key="1">
    <source>
        <dbReference type="ARBA" id="ARBA00004141"/>
    </source>
</evidence>
<dbReference type="PANTHER" id="PTHR21191">
    <property type="entry name" value="AQUAPORIN"/>
    <property type="match status" value="1"/>
</dbReference>
<dbReference type="GO" id="GO:0005737">
    <property type="term" value="C:cytoplasm"/>
    <property type="evidence" value="ECO:0007669"/>
    <property type="project" value="TreeGrafter"/>
</dbReference>
<evidence type="ECO:0000256" key="4">
    <source>
        <dbReference type="ARBA" id="ARBA00022989"/>
    </source>
</evidence>
<comment type="subcellular location">
    <subcellularLocation>
        <location evidence="1">Membrane</location>
        <topology evidence="1">Multi-pass membrane protein</topology>
    </subcellularLocation>
</comment>
<dbReference type="Proteomes" id="UP001292094">
    <property type="component" value="Unassembled WGS sequence"/>
</dbReference>
<comment type="caution">
    <text evidence="6">Lacks conserved residue(s) required for the propagation of feature annotation.</text>
</comment>
<evidence type="ECO:0000313" key="8">
    <source>
        <dbReference type="Proteomes" id="UP001292094"/>
    </source>
</evidence>
<dbReference type="AlphaFoldDB" id="A0AAE1NXY3"/>
<evidence type="ECO:0000256" key="5">
    <source>
        <dbReference type="ARBA" id="ARBA00023136"/>
    </source>
</evidence>
<gene>
    <name evidence="7" type="ORF">Pmani_029861</name>
</gene>
<keyword evidence="8" id="KW-1185">Reference proteome</keyword>
<feature type="transmembrane region" description="Helical" evidence="6">
    <location>
        <begin position="187"/>
        <end position="207"/>
    </location>
</feature>
<dbReference type="PIRSF" id="PIRSF017529">
    <property type="entry name" value="Aquaporin_11/12"/>
    <property type="match status" value="1"/>
</dbReference>
<proteinExistence type="inferred from homology"/>
<dbReference type="InterPro" id="IPR023271">
    <property type="entry name" value="Aquaporin-like"/>
</dbReference>
<keyword evidence="4 6" id="KW-1133">Transmembrane helix</keyword>
<dbReference type="PANTHER" id="PTHR21191:SF16">
    <property type="entry name" value="AQUAPORIN"/>
    <property type="match status" value="1"/>
</dbReference>
<keyword evidence="5 6" id="KW-0472">Membrane</keyword>
<name>A0AAE1NXY3_9EUCA</name>
<sequence length="298" mass="33184">MIKQPSPHYTPTNYTTITTDTTYFPPVITEKRHPPSNKMMEGLVSSLTIASHIALSHVVRRRFIPAVVDNEVVKGCLLELVAVVEMCCVSFELAVVADNFGAALWAFLVFLIIIWRSKNWASVTACPYSLLEQYVEGSIKPSHALLKVVAQLAGAFISYRLMRQLWMLELTASHVGRGLECTADLRVSAILGFFIECFLTCACCLVSRTLGQIKLKYSSAINSFFTVSMVLLAFDYSGGYFNPVLATGLKWSCHGHTNTEHILVYWAGSILGSMLSLRLWSLPSISIKLVDKFRSKEE</sequence>
<evidence type="ECO:0000313" key="7">
    <source>
        <dbReference type="EMBL" id="KAK4297743.1"/>
    </source>
</evidence>
<feature type="transmembrane region" description="Helical" evidence="6">
    <location>
        <begin position="93"/>
        <end position="115"/>
    </location>
</feature>
<organism evidence="7 8">
    <name type="scientific">Petrolisthes manimaculis</name>
    <dbReference type="NCBI Taxonomy" id="1843537"/>
    <lineage>
        <taxon>Eukaryota</taxon>
        <taxon>Metazoa</taxon>
        <taxon>Ecdysozoa</taxon>
        <taxon>Arthropoda</taxon>
        <taxon>Crustacea</taxon>
        <taxon>Multicrustacea</taxon>
        <taxon>Malacostraca</taxon>
        <taxon>Eumalacostraca</taxon>
        <taxon>Eucarida</taxon>
        <taxon>Decapoda</taxon>
        <taxon>Pleocyemata</taxon>
        <taxon>Anomura</taxon>
        <taxon>Galatheoidea</taxon>
        <taxon>Porcellanidae</taxon>
        <taxon>Petrolisthes</taxon>
    </lineage>
</organism>
<dbReference type="GO" id="GO:0015267">
    <property type="term" value="F:channel activity"/>
    <property type="evidence" value="ECO:0007669"/>
    <property type="project" value="InterPro"/>
</dbReference>
<dbReference type="InterPro" id="IPR051883">
    <property type="entry name" value="AQP11/12_channel"/>
</dbReference>
<protein>
    <recommendedName>
        <fullName evidence="6">Aquaporin</fullName>
    </recommendedName>
</protein>
<dbReference type="EMBL" id="JAWZYT010003576">
    <property type="protein sequence ID" value="KAK4297743.1"/>
    <property type="molecule type" value="Genomic_DNA"/>
</dbReference>
<accession>A0AAE1NXY3</accession>
<comment type="caution">
    <text evidence="7">The sequence shown here is derived from an EMBL/GenBank/DDBJ whole genome shotgun (WGS) entry which is preliminary data.</text>
</comment>
<reference evidence="7" key="1">
    <citation type="submission" date="2023-11" db="EMBL/GenBank/DDBJ databases">
        <title>Genome assemblies of two species of porcelain crab, Petrolisthes cinctipes and Petrolisthes manimaculis (Anomura: Porcellanidae).</title>
        <authorList>
            <person name="Angst P."/>
        </authorList>
    </citation>
    <scope>NUCLEOTIDE SEQUENCE</scope>
    <source>
        <strain evidence="7">PB745_02</strain>
        <tissue evidence="7">Gill</tissue>
    </source>
</reference>
<evidence type="ECO:0000256" key="2">
    <source>
        <dbReference type="ARBA" id="ARBA00005900"/>
    </source>
</evidence>
<evidence type="ECO:0000256" key="6">
    <source>
        <dbReference type="PIRNR" id="PIRNR017529"/>
    </source>
</evidence>
<dbReference type="SUPFAM" id="SSF81338">
    <property type="entry name" value="Aquaporin-like"/>
    <property type="match status" value="1"/>
</dbReference>
<keyword evidence="3 6" id="KW-0812">Transmembrane</keyword>
<dbReference type="Gene3D" id="1.20.1080.10">
    <property type="entry name" value="Glycerol uptake facilitator protein"/>
    <property type="match status" value="1"/>
</dbReference>
<comment type="similarity">
    <text evidence="2">Belongs to the MIP/aquaporin (TC 1.A.8) family. AQP11/AQP12 subfamily.</text>
</comment>
<evidence type="ECO:0000256" key="3">
    <source>
        <dbReference type="ARBA" id="ARBA00022692"/>
    </source>
</evidence>
<dbReference type="InterPro" id="IPR016697">
    <property type="entry name" value="Aquaporin_11/12"/>
</dbReference>
<feature type="transmembrane region" description="Helical" evidence="6">
    <location>
        <begin position="262"/>
        <end position="280"/>
    </location>
</feature>